<keyword evidence="10" id="KW-1185">Reference proteome</keyword>
<keyword evidence="4 6" id="KW-0289">Folate biosynthesis</keyword>
<evidence type="ECO:0000313" key="9">
    <source>
        <dbReference type="EMBL" id="MBP0439765.1"/>
    </source>
</evidence>
<evidence type="ECO:0000256" key="5">
    <source>
        <dbReference type="ARBA" id="ARBA00023239"/>
    </source>
</evidence>
<dbReference type="EC" id="4.1.2.25" evidence="6"/>
<dbReference type="NCBIfam" id="TIGR00526">
    <property type="entry name" value="folB_dom"/>
    <property type="match status" value="1"/>
</dbReference>
<name>A0A8J7R4T8_9HYPH</name>
<gene>
    <name evidence="9" type="primary">folB</name>
    <name evidence="9" type="ORF">J5Y06_13980</name>
</gene>
<organism evidence="9 10">
    <name type="scientific">Tianweitania sediminis</name>
    <dbReference type="NCBI Taxonomy" id="1502156"/>
    <lineage>
        <taxon>Bacteria</taxon>
        <taxon>Pseudomonadati</taxon>
        <taxon>Pseudomonadota</taxon>
        <taxon>Alphaproteobacteria</taxon>
        <taxon>Hyphomicrobiales</taxon>
        <taxon>Phyllobacteriaceae</taxon>
        <taxon>Tianweitania</taxon>
    </lineage>
</organism>
<dbReference type="SUPFAM" id="SSF55620">
    <property type="entry name" value="Tetrahydrobiopterin biosynthesis enzymes-like"/>
    <property type="match status" value="1"/>
</dbReference>
<feature type="region of interest" description="Disordered" evidence="7">
    <location>
        <begin position="1"/>
        <end position="23"/>
    </location>
</feature>
<comment type="catalytic activity">
    <reaction evidence="1 6">
        <text>7,8-dihydroneopterin = 6-hydroxymethyl-7,8-dihydropterin + glycolaldehyde</text>
        <dbReference type="Rhea" id="RHEA:10540"/>
        <dbReference type="ChEBI" id="CHEBI:17001"/>
        <dbReference type="ChEBI" id="CHEBI:17071"/>
        <dbReference type="ChEBI" id="CHEBI:44841"/>
        <dbReference type="EC" id="4.1.2.25"/>
    </reaction>
</comment>
<dbReference type="Gene3D" id="3.30.1130.10">
    <property type="match status" value="1"/>
</dbReference>
<evidence type="ECO:0000256" key="6">
    <source>
        <dbReference type="RuleBase" id="RU362079"/>
    </source>
</evidence>
<protein>
    <recommendedName>
        <fullName evidence="6">7,8-dihydroneopterin aldolase</fullName>
        <ecNumber evidence="6">4.1.2.25</ecNumber>
    </recommendedName>
</protein>
<dbReference type="InterPro" id="IPR006157">
    <property type="entry name" value="FolB_dom"/>
</dbReference>
<feature type="domain" description="Dihydroneopterin aldolase/epimerase" evidence="8">
    <location>
        <begin position="39"/>
        <end position="152"/>
    </location>
</feature>
<comment type="similarity">
    <text evidence="3 6">Belongs to the DHNA family.</text>
</comment>
<dbReference type="GO" id="GO:0046656">
    <property type="term" value="P:folic acid biosynthetic process"/>
    <property type="evidence" value="ECO:0007669"/>
    <property type="project" value="UniProtKB-UniRule"/>
</dbReference>
<dbReference type="PANTHER" id="PTHR42844">
    <property type="entry name" value="DIHYDRONEOPTERIN ALDOLASE 1-RELATED"/>
    <property type="match status" value="1"/>
</dbReference>
<dbReference type="NCBIfam" id="TIGR00525">
    <property type="entry name" value="folB"/>
    <property type="match status" value="1"/>
</dbReference>
<dbReference type="InterPro" id="IPR006156">
    <property type="entry name" value="Dihydroneopterin_aldolase"/>
</dbReference>
<dbReference type="SMART" id="SM00905">
    <property type="entry name" value="FolB"/>
    <property type="match status" value="1"/>
</dbReference>
<evidence type="ECO:0000256" key="1">
    <source>
        <dbReference type="ARBA" id="ARBA00001353"/>
    </source>
</evidence>
<proteinExistence type="inferred from homology"/>
<sequence length="156" mass="17343">MRPVSRPRCRDQQGRAGDRRCYAGNTHGKRGHGSLRYTIRLMNCAFFARHGVLEEEARLGQRFFVDAVLHVEGGDAVESDLIEGTVHYGQAFQRIEHIVTTTRRALIETLALDIAQSLCAGFPQIQVAEVTVRKPSAPVPGVLDYVETTVRWPADG</sequence>
<dbReference type="PANTHER" id="PTHR42844:SF1">
    <property type="entry name" value="DIHYDRONEOPTERIN ALDOLASE 1-RELATED"/>
    <property type="match status" value="1"/>
</dbReference>
<dbReference type="UniPathway" id="UPA00077">
    <property type="reaction ID" value="UER00154"/>
</dbReference>
<dbReference type="InterPro" id="IPR043133">
    <property type="entry name" value="GTP-CH-I_C/QueF"/>
</dbReference>
<reference evidence="9" key="1">
    <citation type="submission" date="2021-03" db="EMBL/GenBank/DDBJ databases">
        <title>Genome sequencing and assembly of Tianweitania sediminis.</title>
        <authorList>
            <person name="Chhetri G."/>
        </authorList>
    </citation>
    <scope>NUCLEOTIDE SEQUENCE</scope>
    <source>
        <strain evidence="9">Z8</strain>
    </source>
</reference>
<dbReference type="EMBL" id="JAGIYY010000004">
    <property type="protein sequence ID" value="MBP0439765.1"/>
    <property type="molecule type" value="Genomic_DNA"/>
</dbReference>
<evidence type="ECO:0000256" key="2">
    <source>
        <dbReference type="ARBA" id="ARBA00005013"/>
    </source>
</evidence>
<evidence type="ECO:0000256" key="7">
    <source>
        <dbReference type="SAM" id="MobiDB-lite"/>
    </source>
</evidence>
<evidence type="ECO:0000256" key="4">
    <source>
        <dbReference type="ARBA" id="ARBA00022909"/>
    </source>
</evidence>
<comment type="caution">
    <text evidence="9">The sequence shown here is derived from an EMBL/GenBank/DDBJ whole genome shotgun (WGS) entry which is preliminary data.</text>
</comment>
<dbReference type="Pfam" id="PF02152">
    <property type="entry name" value="FolB"/>
    <property type="match status" value="1"/>
</dbReference>
<keyword evidence="5 6" id="KW-0456">Lyase</keyword>
<dbReference type="GO" id="GO:0005737">
    <property type="term" value="C:cytoplasm"/>
    <property type="evidence" value="ECO:0007669"/>
    <property type="project" value="TreeGrafter"/>
</dbReference>
<evidence type="ECO:0000256" key="3">
    <source>
        <dbReference type="ARBA" id="ARBA00005708"/>
    </source>
</evidence>
<evidence type="ECO:0000259" key="8">
    <source>
        <dbReference type="SMART" id="SM00905"/>
    </source>
</evidence>
<evidence type="ECO:0000313" key="10">
    <source>
        <dbReference type="Proteomes" id="UP000666240"/>
    </source>
</evidence>
<dbReference type="AlphaFoldDB" id="A0A8J7R4T8"/>
<comment type="pathway">
    <text evidence="2 6">Cofactor biosynthesis; tetrahydrofolate biosynthesis; 2-amino-4-hydroxy-6-hydroxymethyl-7,8-dihydropteridine diphosphate from 7,8-dihydroneopterin triphosphate: step 3/4.</text>
</comment>
<dbReference type="CDD" id="cd00534">
    <property type="entry name" value="DHNA_DHNTPE"/>
    <property type="match status" value="1"/>
</dbReference>
<dbReference type="GO" id="GO:0004150">
    <property type="term" value="F:dihydroneopterin aldolase activity"/>
    <property type="evidence" value="ECO:0007669"/>
    <property type="project" value="UniProtKB-UniRule"/>
</dbReference>
<feature type="compositionally biased region" description="Basic and acidic residues" evidence="7">
    <location>
        <begin position="8"/>
        <end position="21"/>
    </location>
</feature>
<accession>A0A8J7R4T8</accession>
<comment type="function">
    <text evidence="6">Catalyzes the conversion of 7,8-dihydroneopterin to 6-hydroxymethyl-7,8-dihydropterin.</text>
</comment>
<dbReference type="Proteomes" id="UP000666240">
    <property type="component" value="Unassembled WGS sequence"/>
</dbReference>
<dbReference type="GO" id="GO:0046654">
    <property type="term" value="P:tetrahydrofolate biosynthetic process"/>
    <property type="evidence" value="ECO:0007669"/>
    <property type="project" value="UniProtKB-UniRule"/>
</dbReference>